<keyword evidence="2" id="KW-1185">Reference proteome</keyword>
<comment type="caution">
    <text evidence="1">The sequence shown here is derived from an EMBL/GenBank/DDBJ whole genome shotgun (WGS) entry which is preliminary data.</text>
</comment>
<sequence length="118" mass="11796">MAIALLVLVMQTAGLAHRIQHGDAAIPGVAAAVAMAAAAGSDAAPDASTDAPSPVHLGHSCVLFDGDSLFVGGACLPPSLTRLRVTQLAPRSFAALPVDLAPLRAFHSRAPPRGGLSS</sequence>
<dbReference type="EMBL" id="JACBYR010000001">
    <property type="protein sequence ID" value="NYE83803.1"/>
    <property type="molecule type" value="Genomic_DNA"/>
</dbReference>
<reference evidence="1 2" key="1">
    <citation type="submission" date="2020-07" db="EMBL/GenBank/DDBJ databases">
        <title>Genomic Encyclopedia of Type Strains, Phase IV (KMG-V): Genome sequencing to study the core and pangenomes of soil and plant-associated prokaryotes.</title>
        <authorList>
            <person name="Whitman W."/>
        </authorList>
    </citation>
    <scope>NUCLEOTIDE SEQUENCE [LARGE SCALE GENOMIC DNA]</scope>
    <source>
        <strain evidence="1 2">SAS40</strain>
    </source>
</reference>
<name>A0A7Y9LNZ5_9BURK</name>
<accession>A0A7Y9LNZ5</accession>
<evidence type="ECO:0000313" key="2">
    <source>
        <dbReference type="Proteomes" id="UP000542125"/>
    </source>
</evidence>
<proteinExistence type="predicted"/>
<dbReference type="AlphaFoldDB" id="A0A7Y9LNZ5"/>
<gene>
    <name evidence="1" type="ORF">FHW18_003074</name>
</gene>
<organism evidence="1 2">
    <name type="scientific">Pigmentiphaga litoralis</name>
    <dbReference type="NCBI Taxonomy" id="516702"/>
    <lineage>
        <taxon>Bacteria</taxon>
        <taxon>Pseudomonadati</taxon>
        <taxon>Pseudomonadota</taxon>
        <taxon>Betaproteobacteria</taxon>
        <taxon>Burkholderiales</taxon>
        <taxon>Alcaligenaceae</taxon>
        <taxon>Pigmentiphaga</taxon>
    </lineage>
</organism>
<dbReference type="RefSeq" id="WP_179587574.1">
    <property type="nucleotide sequence ID" value="NZ_JACBYR010000001.1"/>
</dbReference>
<dbReference type="Proteomes" id="UP000542125">
    <property type="component" value="Unassembled WGS sequence"/>
</dbReference>
<protein>
    <submittedName>
        <fullName evidence="1">Uncharacterized protein</fullName>
    </submittedName>
</protein>
<evidence type="ECO:0000313" key="1">
    <source>
        <dbReference type="EMBL" id="NYE83803.1"/>
    </source>
</evidence>